<comment type="caution">
    <text evidence="1">The sequence shown here is derived from an EMBL/GenBank/DDBJ whole genome shotgun (WGS) entry which is preliminary data.</text>
</comment>
<dbReference type="Proteomes" id="UP001596060">
    <property type="component" value="Unassembled WGS sequence"/>
</dbReference>
<dbReference type="RefSeq" id="WP_377817170.1">
    <property type="nucleotide sequence ID" value="NZ_JBHSLU010000037.1"/>
</dbReference>
<dbReference type="EMBL" id="JBHSLU010000037">
    <property type="protein sequence ID" value="MFC5506202.1"/>
    <property type="molecule type" value="Genomic_DNA"/>
</dbReference>
<gene>
    <name evidence="1" type="ORF">ACFPN9_13140</name>
</gene>
<protein>
    <recommendedName>
        <fullName evidence="3">GcrA cell cycle regulator</fullName>
    </recommendedName>
</protein>
<keyword evidence="2" id="KW-1185">Reference proteome</keyword>
<organism evidence="1 2">
    <name type="scientific">Bosea massiliensis</name>
    <dbReference type="NCBI Taxonomy" id="151419"/>
    <lineage>
        <taxon>Bacteria</taxon>
        <taxon>Pseudomonadati</taxon>
        <taxon>Pseudomonadota</taxon>
        <taxon>Alphaproteobacteria</taxon>
        <taxon>Hyphomicrobiales</taxon>
        <taxon>Boseaceae</taxon>
        <taxon>Bosea</taxon>
    </lineage>
</organism>
<evidence type="ECO:0000313" key="1">
    <source>
        <dbReference type="EMBL" id="MFC5506202.1"/>
    </source>
</evidence>
<reference evidence="2" key="1">
    <citation type="journal article" date="2019" name="Int. J. Syst. Evol. Microbiol.">
        <title>The Global Catalogue of Microorganisms (GCM) 10K type strain sequencing project: providing services to taxonomists for standard genome sequencing and annotation.</title>
        <authorList>
            <consortium name="The Broad Institute Genomics Platform"/>
            <consortium name="The Broad Institute Genome Sequencing Center for Infectious Disease"/>
            <person name="Wu L."/>
            <person name="Ma J."/>
        </authorList>
    </citation>
    <scope>NUCLEOTIDE SEQUENCE [LARGE SCALE GENOMIC DNA]</scope>
    <source>
        <strain evidence="2">CCUG 43117</strain>
    </source>
</reference>
<name>A0ABW0P294_9HYPH</name>
<proteinExistence type="predicted"/>
<sequence length="277" mass="30249">MITRAAGADFTANFLTPEFSISDRLFEFAKSGLSMKEATEKLGLSRNRTIFLCLKMGVDLGGAAARNEAELAAPTGGRNFQTSEVSVLRDLIIRQGCSLETAARIMTIMVHDMVSADEVLNACLQHKIESSSVRNAALKPKVIALAAAAAHKTPVESAQASPVEKLPFSAPAPAPEYRPLRLRLFEIADDQCHNLAGRDEEGVTVYCGLPRYRTRQYCKVCHNRLLVEPTPIKGISLKKRTSAPVAAPKQIAKPAAPKPVNRYREYAMALESRLRMG</sequence>
<accession>A0ABW0P294</accession>
<evidence type="ECO:0000313" key="2">
    <source>
        <dbReference type="Proteomes" id="UP001596060"/>
    </source>
</evidence>
<evidence type="ECO:0008006" key="3">
    <source>
        <dbReference type="Google" id="ProtNLM"/>
    </source>
</evidence>